<keyword evidence="2" id="KW-1185">Reference proteome</keyword>
<accession>A0A1B2LWT3</accession>
<dbReference type="SUPFAM" id="SSF55166">
    <property type="entry name" value="Hedgehog/DD-peptidase"/>
    <property type="match status" value="1"/>
</dbReference>
<protein>
    <submittedName>
        <fullName evidence="1">Uncharacterized protein</fullName>
    </submittedName>
</protein>
<dbReference type="OrthoDB" id="500593at2"/>
<dbReference type="InterPro" id="IPR009045">
    <property type="entry name" value="Zn_M74/Hedgehog-like"/>
</dbReference>
<gene>
    <name evidence="1" type="ORF">BFG52_02820</name>
</gene>
<organism evidence="1 2">
    <name type="scientific">Acinetobacter larvae</name>
    <dbReference type="NCBI Taxonomy" id="1789224"/>
    <lineage>
        <taxon>Bacteria</taxon>
        <taxon>Pseudomonadati</taxon>
        <taxon>Pseudomonadota</taxon>
        <taxon>Gammaproteobacteria</taxon>
        <taxon>Moraxellales</taxon>
        <taxon>Moraxellaceae</taxon>
        <taxon>Acinetobacter</taxon>
    </lineage>
</organism>
<dbReference type="AlphaFoldDB" id="A0A1B2LWT3"/>
<reference evidence="1 2" key="1">
    <citation type="submission" date="2016-08" db="EMBL/GenBank/DDBJ databases">
        <authorList>
            <person name="Seilhamer J.J."/>
        </authorList>
    </citation>
    <scope>NUCLEOTIDE SEQUENCE [LARGE SCALE GENOMIC DNA]</scope>
    <source>
        <strain evidence="1 2">BRTC-1</strain>
    </source>
</reference>
<dbReference type="RefSeq" id="WP_067552365.1">
    <property type="nucleotide sequence ID" value="NZ_CP016895.1"/>
</dbReference>
<evidence type="ECO:0000313" key="1">
    <source>
        <dbReference type="EMBL" id="AOA57397.1"/>
    </source>
</evidence>
<dbReference type="Proteomes" id="UP000093391">
    <property type="component" value="Chromosome"/>
</dbReference>
<proteinExistence type="predicted"/>
<dbReference type="Gene3D" id="3.30.1380.10">
    <property type="match status" value="1"/>
</dbReference>
<evidence type="ECO:0000313" key="2">
    <source>
        <dbReference type="Proteomes" id="UP000093391"/>
    </source>
</evidence>
<sequence length="226" mass="26093">MKILKICLSTLVIFGVGCHQDQPDLGKTNDEQSSENTQLPAQFEHWKKQQDPKLLNDYQAYVSKSLQHSVTLLDLTYTAHRMPMQCETLRFSLPPQQYWPNIIASIQLVERMKAEGIFANYKIISTYRNDQSNECVRGAKNSKHKINNAVDFKMLNSQLQPYSEVEYKQIEEKICQFWKASGEALKMGLGIYPKHNIHIDTSGFRAWGQDYGRNSVPCETIWFKPA</sequence>
<dbReference type="EMBL" id="CP016895">
    <property type="protein sequence ID" value="AOA57397.1"/>
    <property type="molecule type" value="Genomic_DNA"/>
</dbReference>
<dbReference type="KEGG" id="ala:BFG52_02820"/>
<name>A0A1B2LWT3_9GAMM</name>
<dbReference type="STRING" id="1789224.BFG52_02820"/>
<dbReference type="PROSITE" id="PS51257">
    <property type="entry name" value="PROKAR_LIPOPROTEIN"/>
    <property type="match status" value="1"/>
</dbReference>